<comment type="catalytic activity">
    <reaction evidence="1">
        <text>ATP + protein L-histidine = ADP + protein N-phospho-L-histidine.</text>
        <dbReference type="EC" id="2.7.13.3"/>
    </reaction>
</comment>
<protein>
    <recommendedName>
        <fullName evidence="5">Oxygen sensor histidine kinase NreB</fullName>
        <ecNumber evidence="4">2.7.13.3</ecNumber>
    </recommendedName>
    <alternativeName>
        <fullName evidence="15">Nitrogen regulation protein B</fullName>
    </alternativeName>
</protein>
<dbReference type="InterPro" id="IPR003594">
    <property type="entry name" value="HATPase_dom"/>
</dbReference>
<evidence type="ECO:0000256" key="15">
    <source>
        <dbReference type="ARBA" id="ARBA00030800"/>
    </source>
</evidence>
<evidence type="ECO:0000256" key="2">
    <source>
        <dbReference type="ARBA" id="ARBA00001966"/>
    </source>
</evidence>
<feature type="domain" description="Histidine kinase" evidence="16">
    <location>
        <begin position="55"/>
        <end position="243"/>
    </location>
</feature>
<dbReference type="EC" id="2.7.13.3" evidence="4"/>
<keyword evidence="11" id="KW-0408">Iron</keyword>
<evidence type="ECO:0000313" key="18">
    <source>
        <dbReference type="Proteomes" id="UP000450676"/>
    </source>
</evidence>
<keyword evidence="10 17" id="KW-0418">Kinase</keyword>
<organism evidence="17 18">
    <name type="scientific">Pseudoduganella aquatica</name>
    <dbReference type="NCBI Taxonomy" id="2660641"/>
    <lineage>
        <taxon>Bacteria</taxon>
        <taxon>Pseudomonadati</taxon>
        <taxon>Pseudomonadota</taxon>
        <taxon>Betaproteobacteria</taxon>
        <taxon>Burkholderiales</taxon>
        <taxon>Oxalobacteraceae</taxon>
        <taxon>Telluria group</taxon>
        <taxon>Pseudoduganella</taxon>
    </lineage>
</organism>
<dbReference type="Pfam" id="PF02518">
    <property type="entry name" value="HATPase_c"/>
    <property type="match status" value="1"/>
</dbReference>
<evidence type="ECO:0000256" key="8">
    <source>
        <dbReference type="ARBA" id="ARBA00022679"/>
    </source>
</evidence>
<comment type="cofactor">
    <cofactor evidence="2">
        <name>[4Fe-4S] cluster</name>
        <dbReference type="ChEBI" id="CHEBI:49883"/>
    </cofactor>
</comment>
<evidence type="ECO:0000256" key="7">
    <source>
        <dbReference type="ARBA" id="ARBA00022490"/>
    </source>
</evidence>
<dbReference type="InterPro" id="IPR036890">
    <property type="entry name" value="HATPase_C_sf"/>
</dbReference>
<sequence length="258" mass="27631">MTAFHVDILSGCSVLLAALSLALLWRCSRLQRALEAARACHPRVLHEERQRIAGDIHDDLGQNLLTLKIELGALQSFPGMPPSARVHLATLLSHTDAAVRSMRGIINGLRPVGLEHGLRCAVERQLTEFSRINGIQYQLEAAQYGSDAACAADATLFRVLQESLSNIARHASATEVRIALCRTADELSMTVRDNGVGMRDGPPRQGCGLLGIEHRVAAAGGCFVLASTPGRGTALTISLPTAPVAANQPSFVPHQARR</sequence>
<evidence type="ECO:0000256" key="11">
    <source>
        <dbReference type="ARBA" id="ARBA00023004"/>
    </source>
</evidence>
<dbReference type="EMBL" id="WWCU01000004">
    <property type="protein sequence ID" value="MYN06906.1"/>
    <property type="molecule type" value="Genomic_DNA"/>
</dbReference>
<dbReference type="GO" id="GO:0016020">
    <property type="term" value="C:membrane"/>
    <property type="evidence" value="ECO:0007669"/>
    <property type="project" value="InterPro"/>
</dbReference>
<keyword evidence="7" id="KW-0963">Cytoplasm</keyword>
<dbReference type="InterPro" id="IPR011712">
    <property type="entry name" value="Sig_transdc_His_kin_sub3_dim/P"/>
</dbReference>
<evidence type="ECO:0000313" key="17">
    <source>
        <dbReference type="EMBL" id="MYN06906.1"/>
    </source>
</evidence>
<comment type="function">
    <text evidence="14">Member of the two-component regulatory system NreB/NreC involved in the control of dissimilatory nitrate/nitrite reduction in response to oxygen. NreB functions as a direct oxygen sensor histidine kinase which is autophosphorylated, in the absence of oxygen, probably at the conserved histidine residue, and transfers its phosphate group probably to a conserved aspartate residue of NreC. NreB/NreC activates the expression of the nitrate (narGHJI) and nitrite (nir) reductase operons, as well as the putative nitrate transporter gene narT.</text>
</comment>
<dbReference type="GO" id="GO:0046983">
    <property type="term" value="F:protein dimerization activity"/>
    <property type="evidence" value="ECO:0007669"/>
    <property type="project" value="InterPro"/>
</dbReference>
<dbReference type="GO" id="GO:0000155">
    <property type="term" value="F:phosphorelay sensor kinase activity"/>
    <property type="evidence" value="ECO:0007669"/>
    <property type="project" value="InterPro"/>
</dbReference>
<evidence type="ECO:0000256" key="3">
    <source>
        <dbReference type="ARBA" id="ARBA00004496"/>
    </source>
</evidence>
<keyword evidence="13" id="KW-0411">Iron-sulfur</keyword>
<dbReference type="CDD" id="cd16917">
    <property type="entry name" value="HATPase_UhpB-NarQ-NarX-like"/>
    <property type="match status" value="1"/>
</dbReference>
<gene>
    <name evidence="17" type="ORF">GTP77_06095</name>
</gene>
<evidence type="ECO:0000256" key="13">
    <source>
        <dbReference type="ARBA" id="ARBA00023014"/>
    </source>
</evidence>
<dbReference type="AlphaFoldDB" id="A0A7X4H918"/>
<dbReference type="Gene3D" id="1.20.5.1930">
    <property type="match status" value="1"/>
</dbReference>
<dbReference type="PRINTS" id="PR00344">
    <property type="entry name" value="BCTRLSENSOR"/>
</dbReference>
<keyword evidence="9" id="KW-0479">Metal-binding</keyword>
<keyword evidence="6" id="KW-0004">4Fe-4S</keyword>
<keyword evidence="18" id="KW-1185">Reference proteome</keyword>
<comment type="caution">
    <text evidence="17">The sequence shown here is derived from an EMBL/GenBank/DDBJ whole genome shotgun (WGS) entry which is preliminary data.</text>
</comment>
<reference evidence="17 18" key="1">
    <citation type="submission" date="2019-12" db="EMBL/GenBank/DDBJ databases">
        <title>Novel species isolated from a subtropical stream in China.</title>
        <authorList>
            <person name="Lu H."/>
        </authorList>
    </citation>
    <scope>NUCLEOTIDE SEQUENCE [LARGE SCALE GENOMIC DNA]</scope>
    <source>
        <strain evidence="17 18">FT127W</strain>
    </source>
</reference>
<keyword evidence="8" id="KW-0808">Transferase</keyword>
<dbReference type="InterPro" id="IPR005467">
    <property type="entry name" value="His_kinase_dom"/>
</dbReference>
<comment type="subcellular location">
    <subcellularLocation>
        <location evidence="3">Cytoplasm</location>
    </subcellularLocation>
</comment>
<name>A0A7X4H918_9BURK</name>
<dbReference type="Pfam" id="PF07730">
    <property type="entry name" value="HisKA_3"/>
    <property type="match status" value="1"/>
</dbReference>
<dbReference type="PROSITE" id="PS50109">
    <property type="entry name" value="HIS_KIN"/>
    <property type="match status" value="1"/>
</dbReference>
<evidence type="ECO:0000256" key="5">
    <source>
        <dbReference type="ARBA" id="ARBA00017322"/>
    </source>
</evidence>
<evidence type="ECO:0000256" key="1">
    <source>
        <dbReference type="ARBA" id="ARBA00000085"/>
    </source>
</evidence>
<dbReference type="Gene3D" id="3.30.565.10">
    <property type="entry name" value="Histidine kinase-like ATPase, C-terminal domain"/>
    <property type="match status" value="1"/>
</dbReference>
<dbReference type="InterPro" id="IPR050482">
    <property type="entry name" value="Sensor_HK_TwoCompSys"/>
</dbReference>
<dbReference type="GO" id="GO:0051539">
    <property type="term" value="F:4 iron, 4 sulfur cluster binding"/>
    <property type="evidence" value="ECO:0007669"/>
    <property type="project" value="UniProtKB-KW"/>
</dbReference>
<dbReference type="RefSeq" id="WP_161071281.1">
    <property type="nucleotide sequence ID" value="NZ_CP086370.1"/>
</dbReference>
<dbReference type="SMART" id="SM00387">
    <property type="entry name" value="HATPase_c"/>
    <property type="match status" value="1"/>
</dbReference>
<evidence type="ECO:0000256" key="10">
    <source>
        <dbReference type="ARBA" id="ARBA00022777"/>
    </source>
</evidence>
<evidence type="ECO:0000256" key="14">
    <source>
        <dbReference type="ARBA" id="ARBA00024827"/>
    </source>
</evidence>
<evidence type="ECO:0000256" key="6">
    <source>
        <dbReference type="ARBA" id="ARBA00022485"/>
    </source>
</evidence>
<accession>A0A7X4H918</accession>
<dbReference type="SUPFAM" id="SSF55874">
    <property type="entry name" value="ATPase domain of HSP90 chaperone/DNA topoisomerase II/histidine kinase"/>
    <property type="match status" value="1"/>
</dbReference>
<evidence type="ECO:0000256" key="12">
    <source>
        <dbReference type="ARBA" id="ARBA00023012"/>
    </source>
</evidence>
<evidence type="ECO:0000259" key="16">
    <source>
        <dbReference type="PROSITE" id="PS50109"/>
    </source>
</evidence>
<dbReference type="PANTHER" id="PTHR24421">
    <property type="entry name" value="NITRATE/NITRITE SENSOR PROTEIN NARX-RELATED"/>
    <property type="match status" value="1"/>
</dbReference>
<dbReference type="Proteomes" id="UP000450676">
    <property type="component" value="Unassembled WGS sequence"/>
</dbReference>
<proteinExistence type="predicted"/>
<dbReference type="GO" id="GO:0046872">
    <property type="term" value="F:metal ion binding"/>
    <property type="evidence" value="ECO:0007669"/>
    <property type="project" value="UniProtKB-KW"/>
</dbReference>
<evidence type="ECO:0000256" key="4">
    <source>
        <dbReference type="ARBA" id="ARBA00012438"/>
    </source>
</evidence>
<dbReference type="InterPro" id="IPR004358">
    <property type="entry name" value="Sig_transdc_His_kin-like_C"/>
</dbReference>
<keyword evidence="12" id="KW-0902">Two-component regulatory system</keyword>
<evidence type="ECO:0000256" key="9">
    <source>
        <dbReference type="ARBA" id="ARBA00022723"/>
    </source>
</evidence>
<dbReference type="GO" id="GO:0005737">
    <property type="term" value="C:cytoplasm"/>
    <property type="evidence" value="ECO:0007669"/>
    <property type="project" value="UniProtKB-SubCell"/>
</dbReference>